<sequence>MNVARVLLALALVVLAWWLGSLIDGWVAAAAAILPPTALAERLVYVAWKERRA</sequence>
<proteinExistence type="predicted"/>
<protein>
    <submittedName>
        <fullName evidence="1">Uncharacterized protein</fullName>
    </submittedName>
</protein>
<organism evidence="1">
    <name type="scientific">Siphoviridae sp. ctnR15</name>
    <dbReference type="NCBI Taxonomy" id="2827938"/>
    <lineage>
        <taxon>Viruses</taxon>
        <taxon>Duplodnaviria</taxon>
        <taxon>Heunggongvirae</taxon>
        <taxon>Uroviricota</taxon>
        <taxon>Caudoviricetes</taxon>
    </lineage>
</organism>
<reference evidence="1" key="1">
    <citation type="journal article" date="2021" name="Proc. Natl. Acad. Sci. U.S.A.">
        <title>A Catalog of Tens of Thousands of Viruses from Human Metagenomes Reveals Hidden Associations with Chronic Diseases.</title>
        <authorList>
            <person name="Tisza M.J."/>
            <person name="Buck C.B."/>
        </authorList>
    </citation>
    <scope>NUCLEOTIDE SEQUENCE</scope>
    <source>
        <strain evidence="1">CtnR15</strain>
    </source>
</reference>
<dbReference type="EMBL" id="BK032729">
    <property type="protein sequence ID" value="DAF57154.1"/>
    <property type="molecule type" value="Genomic_DNA"/>
</dbReference>
<accession>A0A8S5T308</accession>
<name>A0A8S5T308_9CAUD</name>
<evidence type="ECO:0000313" key="1">
    <source>
        <dbReference type="EMBL" id="DAF57154.1"/>
    </source>
</evidence>